<evidence type="ECO:0000313" key="1">
    <source>
        <dbReference type="EMBL" id="DAD76050.1"/>
    </source>
</evidence>
<name>A0A8S5M1D9_9CAUD</name>
<protein>
    <submittedName>
        <fullName evidence="1">Uncharacterized protein</fullName>
    </submittedName>
</protein>
<organism evidence="1">
    <name type="scientific">Podoviridae sp. ctIi96</name>
    <dbReference type="NCBI Taxonomy" id="2826550"/>
    <lineage>
        <taxon>Viruses</taxon>
        <taxon>Duplodnaviria</taxon>
        <taxon>Heunggongvirae</taxon>
        <taxon>Uroviricota</taxon>
        <taxon>Caudoviricetes</taxon>
    </lineage>
</organism>
<sequence>MGIIGSVVGGLAGIGGAIGAGIAGRKAYKKNMGILNDMRQDSQNWYDREYNSDFTQRADAQAALNNARRILDERYRRAEGAAAVAGASDESVALQKQAANEVLGDVTSDIVGQAEAYKEGVRNNYVNQQTAFNQAEMDLNSKKAANVATQAAGLATAAGGLGDAFGDGVLRSTKLGKWAGVK</sequence>
<proteinExistence type="predicted"/>
<accession>A0A8S5M1D9</accession>
<reference evidence="1" key="1">
    <citation type="journal article" date="2021" name="Proc. Natl. Acad. Sci. U.S.A.">
        <title>A Catalog of Tens of Thousands of Viruses from Human Metagenomes Reveals Hidden Associations with Chronic Diseases.</title>
        <authorList>
            <person name="Tisza M.J."/>
            <person name="Buck C.B."/>
        </authorList>
    </citation>
    <scope>NUCLEOTIDE SEQUENCE</scope>
    <source>
        <strain evidence="1">CtIi96</strain>
    </source>
</reference>
<dbReference type="EMBL" id="BK014795">
    <property type="protein sequence ID" value="DAD76050.1"/>
    <property type="molecule type" value="Genomic_DNA"/>
</dbReference>